<organism evidence="2 3">
    <name type="scientific">Stegodyphus mimosarum</name>
    <name type="common">African social velvet spider</name>
    <dbReference type="NCBI Taxonomy" id="407821"/>
    <lineage>
        <taxon>Eukaryota</taxon>
        <taxon>Metazoa</taxon>
        <taxon>Ecdysozoa</taxon>
        <taxon>Arthropoda</taxon>
        <taxon>Chelicerata</taxon>
        <taxon>Arachnida</taxon>
        <taxon>Araneae</taxon>
        <taxon>Araneomorphae</taxon>
        <taxon>Entelegynae</taxon>
        <taxon>Eresoidea</taxon>
        <taxon>Eresidae</taxon>
        <taxon>Stegodyphus</taxon>
    </lineage>
</organism>
<dbReference type="PROSITE" id="PS50011">
    <property type="entry name" value="PROTEIN_KINASE_DOM"/>
    <property type="match status" value="1"/>
</dbReference>
<accession>A0A087UWC1</accession>
<evidence type="ECO:0000313" key="3">
    <source>
        <dbReference type="Proteomes" id="UP000054359"/>
    </source>
</evidence>
<dbReference type="Gene3D" id="1.10.510.10">
    <property type="entry name" value="Transferase(Phosphotransferase) domain 1"/>
    <property type="match status" value="1"/>
</dbReference>
<reference evidence="2 3" key="1">
    <citation type="submission" date="2013-11" db="EMBL/GenBank/DDBJ databases">
        <title>Genome sequencing of Stegodyphus mimosarum.</title>
        <authorList>
            <person name="Bechsgaard J."/>
        </authorList>
    </citation>
    <scope>NUCLEOTIDE SEQUENCE [LARGE SCALE GENOMIC DNA]</scope>
</reference>
<dbReference type="SUPFAM" id="SSF56112">
    <property type="entry name" value="Protein kinase-like (PK-like)"/>
    <property type="match status" value="1"/>
</dbReference>
<evidence type="ECO:0000313" key="2">
    <source>
        <dbReference type="EMBL" id="KFM81660.1"/>
    </source>
</evidence>
<evidence type="ECO:0000259" key="1">
    <source>
        <dbReference type="PROSITE" id="PS50011"/>
    </source>
</evidence>
<dbReference type="GO" id="GO:0005524">
    <property type="term" value="F:ATP binding"/>
    <property type="evidence" value="ECO:0007669"/>
    <property type="project" value="InterPro"/>
</dbReference>
<dbReference type="OrthoDB" id="6425270at2759"/>
<gene>
    <name evidence="2" type="ORF">X975_07226</name>
</gene>
<proteinExistence type="predicted"/>
<sequence length="188" mass="20996">MYALIHSPWKTLLDGFTPLSPAECESACSLLRQVLLGLRDIHSRRLVHGAIHPLTILIEDNRILLDICFDASSLKGQAILKGINFQAPQWEEVCESNDMYGFGCLVLWMLFPNLLFTTTDENVLNLVAFKSIVEQILSPKDFASLAALLDAKKERRPSSASLVSNGFLTKSKSYCRVKNNNAEKEQAI</sequence>
<dbReference type="OMA" id="CESNDMY"/>
<dbReference type="EMBL" id="KK121988">
    <property type="protein sequence ID" value="KFM81660.1"/>
    <property type="molecule type" value="Genomic_DNA"/>
</dbReference>
<keyword evidence="3" id="KW-1185">Reference proteome</keyword>
<name>A0A087UWC1_STEMI</name>
<keyword evidence="2" id="KW-0808">Transferase</keyword>
<protein>
    <submittedName>
        <fullName evidence="2">Serine/threonine-protein kinase 31</fullName>
    </submittedName>
</protein>
<dbReference type="Proteomes" id="UP000054359">
    <property type="component" value="Unassembled WGS sequence"/>
</dbReference>
<dbReference type="AlphaFoldDB" id="A0A087UWC1"/>
<dbReference type="InterPro" id="IPR011009">
    <property type="entry name" value="Kinase-like_dom_sf"/>
</dbReference>
<feature type="domain" description="Protein kinase" evidence="1">
    <location>
        <begin position="1"/>
        <end position="168"/>
    </location>
</feature>
<keyword evidence="2" id="KW-0418">Kinase</keyword>
<dbReference type="InterPro" id="IPR000719">
    <property type="entry name" value="Prot_kinase_dom"/>
</dbReference>
<dbReference type="GO" id="GO:0004672">
    <property type="term" value="F:protein kinase activity"/>
    <property type="evidence" value="ECO:0007669"/>
    <property type="project" value="InterPro"/>
</dbReference>
<feature type="non-terminal residue" evidence="2">
    <location>
        <position position="188"/>
    </location>
</feature>